<dbReference type="AlphaFoldDB" id="A0A8X6JY65"/>
<proteinExistence type="predicted"/>
<keyword evidence="3" id="KW-1185">Reference proteome</keyword>
<sequence>MNPDSILDPTKVGFDYGGPLVSSYIRYYSILIHMTSTAGTVGLIIFPSLNKPREPSLLVDDVVGLLRHKKFCVSRKDFAAFVAFSALLAFPTFLTLAAQHTLAVQECTTQRFGLHNSGPNRSFRFISISRPRKTAHIKIHLSEYPIATPLF</sequence>
<reference evidence="2" key="1">
    <citation type="submission" date="2020-08" db="EMBL/GenBank/DDBJ databases">
        <title>Multicomponent nature underlies the extraordinary mechanical properties of spider dragline silk.</title>
        <authorList>
            <person name="Kono N."/>
            <person name="Nakamura H."/>
            <person name="Mori M."/>
            <person name="Yoshida Y."/>
            <person name="Ohtoshi R."/>
            <person name="Malay A.D."/>
            <person name="Moran D.A.P."/>
            <person name="Tomita M."/>
            <person name="Numata K."/>
            <person name="Arakawa K."/>
        </authorList>
    </citation>
    <scope>NUCLEOTIDE SEQUENCE</scope>
</reference>
<comment type="caution">
    <text evidence="2">The sequence shown here is derived from an EMBL/GenBank/DDBJ whole genome shotgun (WGS) entry which is preliminary data.</text>
</comment>
<dbReference type="Proteomes" id="UP000887013">
    <property type="component" value="Unassembled WGS sequence"/>
</dbReference>
<protein>
    <submittedName>
        <fullName evidence="2">Uncharacterized protein</fullName>
    </submittedName>
</protein>
<accession>A0A8X6JY65</accession>
<keyword evidence="1" id="KW-0472">Membrane</keyword>
<evidence type="ECO:0000313" key="2">
    <source>
        <dbReference type="EMBL" id="GFS67493.1"/>
    </source>
</evidence>
<keyword evidence="1" id="KW-0812">Transmembrane</keyword>
<dbReference type="EMBL" id="BMAW01000103">
    <property type="protein sequence ID" value="GFS67493.1"/>
    <property type="molecule type" value="Genomic_DNA"/>
</dbReference>
<organism evidence="2 3">
    <name type="scientific">Nephila pilipes</name>
    <name type="common">Giant wood spider</name>
    <name type="synonym">Nephila maculata</name>
    <dbReference type="NCBI Taxonomy" id="299642"/>
    <lineage>
        <taxon>Eukaryota</taxon>
        <taxon>Metazoa</taxon>
        <taxon>Ecdysozoa</taxon>
        <taxon>Arthropoda</taxon>
        <taxon>Chelicerata</taxon>
        <taxon>Arachnida</taxon>
        <taxon>Araneae</taxon>
        <taxon>Araneomorphae</taxon>
        <taxon>Entelegynae</taxon>
        <taxon>Araneoidea</taxon>
        <taxon>Nephilidae</taxon>
        <taxon>Nephila</taxon>
    </lineage>
</organism>
<evidence type="ECO:0000313" key="3">
    <source>
        <dbReference type="Proteomes" id="UP000887013"/>
    </source>
</evidence>
<gene>
    <name evidence="2" type="ORF">NPIL_154171</name>
</gene>
<evidence type="ECO:0000256" key="1">
    <source>
        <dbReference type="SAM" id="Phobius"/>
    </source>
</evidence>
<name>A0A8X6JY65_NEPPI</name>
<feature type="transmembrane region" description="Helical" evidence="1">
    <location>
        <begin position="78"/>
        <end position="98"/>
    </location>
</feature>
<keyword evidence="1" id="KW-1133">Transmembrane helix</keyword>
<feature type="transmembrane region" description="Helical" evidence="1">
    <location>
        <begin position="25"/>
        <end position="46"/>
    </location>
</feature>